<dbReference type="Gene3D" id="1.25.40.20">
    <property type="entry name" value="Ankyrin repeat-containing domain"/>
    <property type="match status" value="4"/>
</dbReference>
<dbReference type="InterPro" id="IPR000719">
    <property type="entry name" value="Prot_kinase_dom"/>
</dbReference>
<dbReference type="GO" id="GO:0004672">
    <property type="term" value="F:protein kinase activity"/>
    <property type="evidence" value="ECO:0007669"/>
    <property type="project" value="InterPro"/>
</dbReference>
<dbReference type="Gene3D" id="1.10.510.10">
    <property type="entry name" value="Transferase(Phosphotransferase) domain 1"/>
    <property type="match status" value="1"/>
</dbReference>
<feature type="repeat" description="ANK" evidence="3">
    <location>
        <begin position="611"/>
        <end position="643"/>
    </location>
</feature>
<dbReference type="InterPro" id="IPR008271">
    <property type="entry name" value="Ser/Thr_kinase_AS"/>
</dbReference>
<evidence type="ECO:0000256" key="2">
    <source>
        <dbReference type="ARBA" id="ARBA00023043"/>
    </source>
</evidence>
<organism evidence="5 6">
    <name type="scientific">Penicillium angulare</name>
    <dbReference type="NCBI Taxonomy" id="116970"/>
    <lineage>
        <taxon>Eukaryota</taxon>
        <taxon>Fungi</taxon>
        <taxon>Dikarya</taxon>
        <taxon>Ascomycota</taxon>
        <taxon>Pezizomycotina</taxon>
        <taxon>Eurotiomycetes</taxon>
        <taxon>Eurotiomycetidae</taxon>
        <taxon>Eurotiales</taxon>
        <taxon>Aspergillaceae</taxon>
        <taxon>Penicillium</taxon>
    </lineage>
</organism>
<keyword evidence="6" id="KW-1185">Reference proteome</keyword>
<dbReference type="InterPro" id="IPR002110">
    <property type="entry name" value="Ankyrin_rpt"/>
</dbReference>
<dbReference type="CDD" id="cd00180">
    <property type="entry name" value="PKc"/>
    <property type="match status" value="1"/>
</dbReference>
<evidence type="ECO:0000313" key="5">
    <source>
        <dbReference type="EMBL" id="KAJ5113288.1"/>
    </source>
</evidence>
<evidence type="ECO:0000313" key="6">
    <source>
        <dbReference type="Proteomes" id="UP001149165"/>
    </source>
</evidence>
<gene>
    <name evidence="5" type="ORF">N7456_001822</name>
</gene>
<reference evidence="5" key="2">
    <citation type="journal article" date="2023" name="IMA Fungus">
        <title>Comparative genomic study of the Penicillium genus elucidates a diverse pangenome and 15 lateral gene transfer events.</title>
        <authorList>
            <person name="Petersen C."/>
            <person name="Sorensen T."/>
            <person name="Nielsen M.R."/>
            <person name="Sondergaard T.E."/>
            <person name="Sorensen J.L."/>
            <person name="Fitzpatrick D.A."/>
            <person name="Frisvad J.C."/>
            <person name="Nielsen K.L."/>
        </authorList>
    </citation>
    <scope>NUCLEOTIDE SEQUENCE</scope>
    <source>
        <strain evidence="5">IBT 30069</strain>
    </source>
</reference>
<dbReference type="PROSITE" id="PS00108">
    <property type="entry name" value="PROTEIN_KINASE_ST"/>
    <property type="match status" value="1"/>
</dbReference>
<dbReference type="SMART" id="SM00248">
    <property type="entry name" value="ANK"/>
    <property type="match status" value="8"/>
</dbReference>
<dbReference type="PROSITE" id="PS50088">
    <property type="entry name" value="ANK_REPEAT"/>
    <property type="match status" value="4"/>
</dbReference>
<dbReference type="SUPFAM" id="SSF48403">
    <property type="entry name" value="Ankyrin repeat"/>
    <property type="match status" value="2"/>
</dbReference>
<dbReference type="SUPFAM" id="SSF56112">
    <property type="entry name" value="Protein kinase-like (PK-like)"/>
    <property type="match status" value="1"/>
</dbReference>
<dbReference type="PANTHER" id="PTHR24198:SF165">
    <property type="entry name" value="ANKYRIN REPEAT-CONTAINING PROTEIN-RELATED"/>
    <property type="match status" value="1"/>
</dbReference>
<dbReference type="Pfam" id="PF12796">
    <property type="entry name" value="Ank_2"/>
    <property type="match status" value="2"/>
</dbReference>
<dbReference type="InterPro" id="IPR011009">
    <property type="entry name" value="Kinase-like_dom_sf"/>
</dbReference>
<keyword evidence="2 3" id="KW-0040">ANK repeat</keyword>
<evidence type="ECO:0000259" key="4">
    <source>
        <dbReference type="PROSITE" id="PS50011"/>
    </source>
</evidence>
<dbReference type="AlphaFoldDB" id="A0A9W9G741"/>
<keyword evidence="1" id="KW-0677">Repeat</keyword>
<feature type="repeat" description="ANK" evidence="3">
    <location>
        <begin position="945"/>
        <end position="977"/>
    </location>
</feature>
<dbReference type="PROSITE" id="PS50297">
    <property type="entry name" value="ANK_REP_REGION"/>
    <property type="match status" value="3"/>
</dbReference>
<sequence length="1139" mass="127000">MDFSKYSFDPDSSSRHLSASWIRESSAQAVDNEVSSPSDIALAHLAVMGLWMGRNCREITNNTDAIFRLDTQADRGGFMGQGHSASIINANNTIMVNNVSRNGAYVVRKHVRSWGIEGRDTVMDFLREVRVLTHEPIRKHRNIISLISFEWMFWPGEEPSLSPQLCLERSELGDLATFQSTHSLSYHEKRNLFLDIAHGIVALHDSGVVHGDIKSENVLIFKHGVVYQAKLCDFGFAVFLADIKDDKARLLGGTFPWTAPEFRRELPYPHYFLKLTDVYSLGLLFWRVLLEGESPFEHALLKDISGVEQAKFGKLPLLHYAQASIILRPEYAPFIEEIWSLLAYTIQKDPLKRRLRTAIRGLNSKWCPASKALPQLSSNSLSPAGDSFNIRNLSLPIRLRMMKHMRRSVMQLSNRSEYEFTNQGQNQIALGVIDVAIGDGGLDLDDDPVEALKWITFLANSPYIPMQAIILRMYDYFNKDWPSEVKEKANEYLANGVVNGSVTAALDYVKYWPNLEFQTQSDPESLFLTNRAFYGNGTGLHLSDKAFDIQDIPSLYQNMISLGGESPTLWSLYGLNSGNTLLHACATLGLTEAADILISEFYVDINTRNDSGDTPLLAACRNGKFPMAFKLVAKGARADIANINDETPLHWVLNIPDEEFNFNGQTVNKLSIVIDSLLYAGGDLEAQAGAWASRADTFPSLFWIGGTPLHRAVARRNLPAARALILKGANPTSINGDSAVSPLDIAMLHHNAPMVRLLLDNCRFNLNTHYGTGQTVYSRALSLGSIFEMIIIHGKDYPKAVTDTMDLLIARGFDITSASTETTGGHVYELDALFVAAFYERLAWVQYFLSSKKCMQILDINRRQGEYSMTALHHAIHTHRKSIFISLLNAGADPKLKCSTWSIKETNIDMETTSLHLVAQQGDPDLFFTTRLLEYDLEIDAADFYGITPFACAVIEGNLHIANALLKRGADINKRTGVRRGKPEHQKTTLARILTRDCTLVVNRLKYLISDPEDVEPALARHGPAADFMVGEIENALHLFLSTHKGREDTPFRTCLELLLKTFSQQSQMDSLNDEHKTPLHIAASYGNATAVAALLTAGATVNVLDGEGRSPIDLVRLGDCGKEKMERIIHKLHGISLL</sequence>
<dbReference type="OrthoDB" id="626167at2759"/>
<feature type="repeat" description="ANK" evidence="3">
    <location>
        <begin position="704"/>
        <end position="736"/>
    </location>
</feature>
<name>A0A9W9G741_9EURO</name>
<dbReference type="EMBL" id="JAPQKH010000002">
    <property type="protein sequence ID" value="KAJ5113288.1"/>
    <property type="molecule type" value="Genomic_DNA"/>
</dbReference>
<accession>A0A9W9G741</accession>
<dbReference type="Pfam" id="PF00069">
    <property type="entry name" value="Pkinase"/>
    <property type="match status" value="1"/>
</dbReference>
<protein>
    <recommendedName>
        <fullName evidence="4">Protein kinase domain-containing protein</fullName>
    </recommendedName>
</protein>
<feature type="repeat" description="ANK" evidence="3">
    <location>
        <begin position="1075"/>
        <end position="1107"/>
    </location>
</feature>
<evidence type="ECO:0000256" key="1">
    <source>
        <dbReference type="ARBA" id="ARBA00022737"/>
    </source>
</evidence>
<dbReference type="PROSITE" id="PS50011">
    <property type="entry name" value="PROTEIN_KINASE_DOM"/>
    <property type="match status" value="1"/>
</dbReference>
<comment type="caution">
    <text evidence="5">The sequence shown here is derived from an EMBL/GenBank/DDBJ whole genome shotgun (WGS) entry which is preliminary data.</text>
</comment>
<dbReference type="Proteomes" id="UP001149165">
    <property type="component" value="Unassembled WGS sequence"/>
</dbReference>
<dbReference type="SMART" id="SM00220">
    <property type="entry name" value="S_TKc"/>
    <property type="match status" value="1"/>
</dbReference>
<evidence type="ECO:0000256" key="3">
    <source>
        <dbReference type="PROSITE-ProRule" id="PRU00023"/>
    </source>
</evidence>
<feature type="domain" description="Protein kinase" evidence="4">
    <location>
        <begin position="73"/>
        <end position="367"/>
    </location>
</feature>
<dbReference type="Pfam" id="PF13857">
    <property type="entry name" value="Ank_5"/>
    <property type="match status" value="1"/>
</dbReference>
<dbReference type="GO" id="GO:0005524">
    <property type="term" value="F:ATP binding"/>
    <property type="evidence" value="ECO:0007669"/>
    <property type="project" value="InterPro"/>
</dbReference>
<dbReference type="PANTHER" id="PTHR24198">
    <property type="entry name" value="ANKYRIN REPEAT AND PROTEIN KINASE DOMAIN-CONTAINING PROTEIN"/>
    <property type="match status" value="1"/>
</dbReference>
<dbReference type="Pfam" id="PF00023">
    <property type="entry name" value="Ank"/>
    <property type="match status" value="1"/>
</dbReference>
<proteinExistence type="predicted"/>
<reference evidence="5" key="1">
    <citation type="submission" date="2022-11" db="EMBL/GenBank/DDBJ databases">
        <authorList>
            <person name="Petersen C."/>
        </authorList>
    </citation>
    <scope>NUCLEOTIDE SEQUENCE</scope>
    <source>
        <strain evidence="5">IBT 30069</strain>
    </source>
</reference>
<dbReference type="InterPro" id="IPR036770">
    <property type="entry name" value="Ankyrin_rpt-contain_sf"/>
</dbReference>